<feature type="region of interest" description="Disordered" evidence="7">
    <location>
        <begin position="512"/>
        <end position="546"/>
    </location>
</feature>
<sequence length="695" mass="77529">KNAYATVSTRLCSIRDGLASLPDKLAGLITPDWVKVLPGFVTKLQNELSMAPGSLAEEVWQEAHDPEINPEIVWEATVRVSNDLCDDEHLFLKRRKEHTRAALAKYLQIPISEIHPDDVPVIAMCGSGGGLRALVAGSSSSLAAKESGLFDCLTYTAGVSGTCWLQALFYSSITNQNHGALIQHLKNRLGVHIAYPPAAFSLINSAPTNKYLLSGLIEKLKGVPEADFGIVDIYGLLLAARIFVPKGELNVTDYDLKLSNQRRFIAQGEHPLPIYTAVRHEIPKTEKSATGAEADKRKAQKEDWFQWFEFTPYEFWCEELTAGIPTWAVGRPFAAGRTVWRNNNLSLPEIRIPLLLGIWGSAFCATLSHYYAEVRPIVKNLAGFNGIDHMMMERDEDLLKVHMIDPATIPNFVMGMRGSLPETVPESLFKEERLKLMDAGMSNNLPIYPLLRPGRDVDIIISFDVSADAKEANWLRVVEGYARQRGIKGWPVGAGWPPENASKEQIQTELDAAQKGTKTEASEEATKSQTKSGERQAKPQPPLDLSYCNIWIGSTTERSTGEEPPPSKLVEDDMQLMTPDAGICVIYYPLLPNAKVPDADPHTSAFMSTWNFIYTPEQVDKVVDLARANFEEGSEQTKRAVRAVWERKKRLRVEQEKEERELRKVIKAERRREELRSGRGVGKSITDGDHGDHFS</sequence>
<dbReference type="InterPro" id="IPR016035">
    <property type="entry name" value="Acyl_Trfase/lysoPLipase"/>
</dbReference>
<evidence type="ECO:0000256" key="7">
    <source>
        <dbReference type="SAM" id="MobiDB-lite"/>
    </source>
</evidence>
<evidence type="ECO:0000256" key="4">
    <source>
        <dbReference type="ARBA" id="ARBA00023098"/>
    </source>
</evidence>
<dbReference type="GO" id="GO:0004622">
    <property type="term" value="F:phosphatidylcholine lysophospholipase activity"/>
    <property type="evidence" value="ECO:0007669"/>
    <property type="project" value="UniProtKB-EC"/>
</dbReference>
<dbReference type="EC" id="3.1.1.5" evidence="6"/>
<dbReference type="SUPFAM" id="SSF52151">
    <property type="entry name" value="FabD/lysophospholipase-like"/>
    <property type="match status" value="1"/>
</dbReference>
<dbReference type="OrthoDB" id="6121437at2759"/>
<dbReference type="PANTHER" id="PTHR10728:SF40">
    <property type="entry name" value="PATATIN FAMILY PROTEIN"/>
    <property type="match status" value="1"/>
</dbReference>
<dbReference type="PROSITE" id="PS51210">
    <property type="entry name" value="PLA2C"/>
    <property type="match status" value="1"/>
</dbReference>
<dbReference type="Pfam" id="PF01735">
    <property type="entry name" value="PLA2_B"/>
    <property type="match status" value="1"/>
</dbReference>
<feature type="non-terminal residue" evidence="9">
    <location>
        <position position="1"/>
    </location>
</feature>
<keyword evidence="4 5" id="KW-0443">Lipid metabolism</keyword>
<dbReference type="GO" id="GO:0005829">
    <property type="term" value="C:cytosol"/>
    <property type="evidence" value="ECO:0007669"/>
    <property type="project" value="TreeGrafter"/>
</dbReference>
<keyword evidence="3 5" id="KW-0442">Lipid degradation</keyword>
<comment type="similarity">
    <text evidence="1 6">Belongs to the lysophospholipase family.</text>
</comment>
<dbReference type="CDD" id="cd00147">
    <property type="entry name" value="cPLA2_like"/>
    <property type="match status" value="1"/>
</dbReference>
<evidence type="ECO:0000256" key="1">
    <source>
        <dbReference type="ARBA" id="ARBA00008780"/>
    </source>
</evidence>
<dbReference type="AlphaFoldDB" id="A0A9P4I4I6"/>
<comment type="catalytic activity">
    <reaction evidence="6">
        <text>a 1-acyl-sn-glycero-3-phosphocholine + H2O = sn-glycerol 3-phosphocholine + a fatty acid + H(+)</text>
        <dbReference type="Rhea" id="RHEA:15177"/>
        <dbReference type="ChEBI" id="CHEBI:15377"/>
        <dbReference type="ChEBI" id="CHEBI:15378"/>
        <dbReference type="ChEBI" id="CHEBI:16870"/>
        <dbReference type="ChEBI" id="CHEBI:28868"/>
        <dbReference type="ChEBI" id="CHEBI:58168"/>
        <dbReference type="EC" id="3.1.1.5"/>
    </reaction>
</comment>
<evidence type="ECO:0000259" key="8">
    <source>
        <dbReference type="PROSITE" id="PS51210"/>
    </source>
</evidence>
<accession>A0A9P4I4I6</accession>
<dbReference type="Gene3D" id="3.40.1090.10">
    <property type="entry name" value="Cytosolic phospholipase A2 catalytic domain"/>
    <property type="match status" value="1"/>
</dbReference>
<evidence type="ECO:0000256" key="6">
    <source>
        <dbReference type="RuleBase" id="RU362103"/>
    </source>
</evidence>
<gene>
    <name evidence="9" type="ORF">NA57DRAFT_48484</name>
</gene>
<feature type="compositionally biased region" description="Basic and acidic residues" evidence="7">
    <location>
        <begin position="686"/>
        <end position="695"/>
    </location>
</feature>
<organism evidence="9 10">
    <name type="scientific">Rhizodiscina lignyota</name>
    <dbReference type="NCBI Taxonomy" id="1504668"/>
    <lineage>
        <taxon>Eukaryota</taxon>
        <taxon>Fungi</taxon>
        <taxon>Dikarya</taxon>
        <taxon>Ascomycota</taxon>
        <taxon>Pezizomycotina</taxon>
        <taxon>Dothideomycetes</taxon>
        <taxon>Pleosporomycetidae</taxon>
        <taxon>Aulographales</taxon>
        <taxon>Rhizodiscinaceae</taxon>
        <taxon>Rhizodiscina</taxon>
    </lineage>
</organism>
<evidence type="ECO:0000256" key="3">
    <source>
        <dbReference type="ARBA" id="ARBA00022963"/>
    </source>
</evidence>
<dbReference type="Proteomes" id="UP000799772">
    <property type="component" value="Unassembled WGS sequence"/>
</dbReference>
<keyword evidence="10" id="KW-1185">Reference proteome</keyword>
<dbReference type="GO" id="GO:0046475">
    <property type="term" value="P:glycerophospholipid catabolic process"/>
    <property type="evidence" value="ECO:0007669"/>
    <property type="project" value="TreeGrafter"/>
</dbReference>
<reference evidence="9" key="1">
    <citation type="journal article" date="2020" name="Stud. Mycol.">
        <title>101 Dothideomycetes genomes: a test case for predicting lifestyles and emergence of pathogens.</title>
        <authorList>
            <person name="Haridas S."/>
            <person name="Albert R."/>
            <person name="Binder M."/>
            <person name="Bloem J."/>
            <person name="Labutti K."/>
            <person name="Salamov A."/>
            <person name="Andreopoulos B."/>
            <person name="Baker S."/>
            <person name="Barry K."/>
            <person name="Bills G."/>
            <person name="Bluhm B."/>
            <person name="Cannon C."/>
            <person name="Castanera R."/>
            <person name="Culley D."/>
            <person name="Daum C."/>
            <person name="Ezra D."/>
            <person name="Gonzalez J."/>
            <person name="Henrissat B."/>
            <person name="Kuo A."/>
            <person name="Liang C."/>
            <person name="Lipzen A."/>
            <person name="Lutzoni F."/>
            <person name="Magnuson J."/>
            <person name="Mondo S."/>
            <person name="Nolan M."/>
            <person name="Ohm R."/>
            <person name="Pangilinan J."/>
            <person name="Park H.-J."/>
            <person name="Ramirez L."/>
            <person name="Alfaro M."/>
            <person name="Sun H."/>
            <person name="Tritt A."/>
            <person name="Yoshinaga Y."/>
            <person name="Zwiers L.-H."/>
            <person name="Turgeon B."/>
            <person name="Goodwin S."/>
            <person name="Spatafora J."/>
            <person name="Crous P."/>
            <person name="Grigoriev I."/>
        </authorList>
    </citation>
    <scope>NUCLEOTIDE SEQUENCE</scope>
    <source>
        <strain evidence="9">CBS 133067</strain>
    </source>
</reference>
<proteinExistence type="inferred from homology"/>
<feature type="region of interest" description="Disordered" evidence="7">
    <location>
        <begin position="668"/>
        <end position="695"/>
    </location>
</feature>
<dbReference type="GO" id="GO:0004623">
    <property type="term" value="F:phospholipase A2 activity"/>
    <property type="evidence" value="ECO:0007669"/>
    <property type="project" value="TreeGrafter"/>
</dbReference>
<feature type="compositionally biased region" description="Basic and acidic residues" evidence="7">
    <location>
        <begin position="517"/>
        <end position="537"/>
    </location>
</feature>
<protein>
    <recommendedName>
        <fullName evidence="6">Lysophospholipase</fullName>
        <ecNumber evidence="6">3.1.1.5</ecNumber>
    </recommendedName>
</protein>
<dbReference type="PANTHER" id="PTHR10728">
    <property type="entry name" value="CYTOSOLIC PHOSPHOLIPASE A2"/>
    <property type="match status" value="1"/>
</dbReference>
<evidence type="ECO:0000256" key="5">
    <source>
        <dbReference type="PROSITE-ProRule" id="PRU00555"/>
    </source>
</evidence>
<dbReference type="SMART" id="SM00022">
    <property type="entry name" value="PLAc"/>
    <property type="match status" value="1"/>
</dbReference>
<evidence type="ECO:0000313" key="9">
    <source>
        <dbReference type="EMBL" id="KAF2093333.1"/>
    </source>
</evidence>
<dbReference type="InterPro" id="IPR002642">
    <property type="entry name" value="LysoPLipase_cat_dom"/>
</dbReference>
<feature type="domain" description="PLA2c" evidence="8">
    <location>
        <begin position="70"/>
        <end position="676"/>
    </location>
</feature>
<keyword evidence="2 5" id="KW-0378">Hydrolase</keyword>
<evidence type="ECO:0000313" key="10">
    <source>
        <dbReference type="Proteomes" id="UP000799772"/>
    </source>
</evidence>
<dbReference type="EMBL" id="ML978138">
    <property type="protein sequence ID" value="KAF2093333.1"/>
    <property type="molecule type" value="Genomic_DNA"/>
</dbReference>
<feature type="compositionally biased region" description="Basic and acidic residues" evidence="7">
    <location>
        <begin position="668"/>
        <end position="677"/>
    </location>
</feature>
<evidence type="ECO:0000256" key="2">
    <source>
        <dbReference type="ARBA" id="ARBA00022801"/>
    </source>
</evidence>
<comment type="caution">
    <text evidence="9">The sequence shown here is derived from an EMBL/GenBank/DDBJ whole genome shotgun (WGS) entry which is preliminary data.</text>
</comment>
<name>A0A9P4I4I6_9PEZI</name>